<evidence type="ECO:0000313" key="4">
    <source>
        <dbReference type="Proteomes" id="UP000663829"/>
    </source>
</evidence>
<sequence>MPTATPKRLGISNGGENKNLHRSKSRTPQSRKKRSQCRRGKKTNFNQTDDGDEMDQGDNNKENNNDFDQAQQQGLDSDNQLNTSAASDETIADKNSKSNTKSDPLQKRAVEYFRYIPHSGHYTCTLCNEVSEIF</sequence>
<name>A0A816DII8_9BILA</name>
<evidence type="ECO:0000313" key="3">
    <source>
        <dbReference type="EMBL" id="CAF4542670.1"/>
    </source>
</evidence>
<gene>
    <name evidence="2" type="ORF">GPM918_LOCUS44677</name>
    <name evidence="3" type="ORF">SRO942_LOCUS46657</name>
</gene>
<dbReference type="Proteomes" id="UP000663829">
    <property type="component" value="Unassembled WGS sequence"/>
</dbReference>
<comment type="caution">
    <text evidence="2">The sequence shown here is derived from an EMBL/GenBank/DDBJ whole genome shotgun (WGS) entry which is preliminary data.</text>
</comment>
<dbReference type="EMBL" id="CAJNOQ010045596">
    <property type="protein sequence ID" value="CAF1636459.1"/>
    <property type="molecule type" value="Genomic_DNA"/>
</dbReference>
<reference evidence="2" key="1">
    <citation type="submission" date="2021-02" db="EMBL/GenBank/DDBJ databases">
        <authorList>
            <person name="Nowell W R."/>
        </authorList>
    </citation>
    <scope>NUCLEOTIDE SEQUENCE</scope>
</reference>
<evidence type="ECO:0000313" key="2">
    <source>
        <dbReference type="EMBL" id="CAF1636459.1"/>
    </source>
</evidence>
<dbReference type="AlphaFoldDB" id="A0A816DII8"/>
<protein>
    <submittedName>
        <fullName evidence="2">Uncharacterized protein</fullName>
    </submittedName>
</protein>
<feature type="compositionally biased region" description="Basic residues" evidence="1">
    <location>
        <begin position="20"/>
        <end position="42"/>
    </location>
</feature>
<keyword evidence="4" id="KW-1185">Reference proteome</keyword>
<evidence type="ECO:0000256" key="1">
    <source>
        <dbReference type="SAM" id="MobiDB-lite"/>
    </source>
</evidence>
<proteinExistence type="predicted"/>
<feature type="compositionally biased region" description="Polar residues" evidence="1">
    <location>
        <begin position="66"/>
        <end position="87"/>
    </location>
</feature>
<dbReference type="EMBL" id="CAJOBC010113973">
    <property type="protein sequence ID" value="CAF4542670.1"/>
    <property type="molecule type" value="Genomic_DNA"/>
</dbReference>
<accession>A0A816DII8</accession>
<organism evidence="2 4">
    <name type="scientific">Didymodactylos carnosus</name>
    <dbReference type="NCBI Taxonomy" id="1234261"/>
    <lineage>
        <taxon>Eukaryota</taxon>
        <taxon>Metazoa</taxon>
        <taxon>Spiralia</taxon>
        <taxon>Gnathifera</taxon>
        <taxon>Rotifera</taxon>
        <taxon>Eurotatoria</taxon>
        <taxon>Bdelloidea</taxon>
        <taxon>Philodinida</taxon>
        <taxon>Philodinidae</taxon>
        <taxon>Didymodactylos</taxon>
    </lineage>
</organism>
<dbReference type="Proteomes" id="UP000681722">
    <property type="component" value="Unassembled WGS sequence"/>
</dbReference>
<feature type="region of interest" description="Disordered" evidence="1">
    <location>
        <begin position="1"/>
        <end position="106"/>
    </location>
</feature>